<protein>
    <submittedName>
        <fullName evidence="1">Uncharacterized protein</fullName>
    </submittedName>
</protein>
<dbReference type="EMBL" id="JARYMX010000007">
    <property type="protein sequence ID" value="KAJ9541820.1"/>
    <property type="molecule type" value="Genomic_DNA"/>
</dbReference>
<reference evidence="1" key="1">
    <citation type="submission" date="2023-03" db="EMBL/GenBank/DDBJ databases">
        <title>Chromosome-scale reference genome and RAD-based genetic map of yellow starthistle (Centaurea solstitialis) reveal putative structural variation and QTLs associated with invader traits.</title>
        <authorList>
            <person name="Reatini B."/>
            <person name="Cang F.A."/>
            <person name="Jiang Q."/>
            <person name="Mckibben M.T.W."/>
            <person name="Barker M.S."/>
            <person name="Rieseberg L.H."/>
            <person name="Dlugosch K.M."/>
        </authorList>
    </citation>
    <scope>NUCLEOTIDE SEQUENCE</scope>
    <source>
        <strain evidence="1">CAN-66</strain>
        <tissue evidence="1">Leaf</tissue>
    </source>
</reference>
<evidence type="ECO:0000313" key="2">
    <source>
        <dbReference type="Proteomes" id="UP001172457"/>
    </source>
</evidence>
<name>A0AA38W7L8_9ASTR</name>
<dbReference type="Proteomes" id="UP001172457">
    <property type="component" value="Chromosome 7"/>
</dbReference>
<proteinExistence type="predicted"/>
<sequence>MRCDEVHKSSDGTLHHINLGLATEKKRLELEVQKTGHWINPTLLIDKVFRITEHRLEHRNVLRRLESFYGLRKIEGSKYQGTSWNREEHVHNFVNRIIYQHKNPTIDEFKVCSNFDKNAKGAISNWTELCDLLAP</sequence>
<comment type="caution">
    <text evidence="1">The sequence shown here is derived from an EMBL/GenBank/DDBJ whole genome shotgun (WGS) entry which is preliminary data.</text>
</comment>
<organism evidence="1 2">
    <name type="scientific">Centaurea solstitialis</name>
    <name type="common">yellow star-thistle</name>
    <dbReference type="NCBI Taxonomy" id="347529"/>
    <lineage>
        <taxon>Eukaryota</taxon>
        <taxon>Viridiplantae</taxon>
        <taxon>Streptophyta</taxon>
        <taxon>Embryophyta</taxon>
        <taxon>Tracheophyta</taxon>
        <taxon>Spermatophyta</taxon>
        <taxon>Magnoliopsida</taxon>
        <taxon>eudicotyledons</taxon>
        <taxon>Gunneridae</taxon>
        <taxon>Pentapetalae</taxon>
        <taxon>asterids</taxon>
        <taxon>campanulids</taxon>
        <taxon>Asterales</taxon>
        <taxon>Asteraceae</taxon>
        <taxon>Carduoideae</taxon>
        <taxon>Cardueae</taxon>
        <taxon>Centaureinae</taxon>
        <taxon>Centaurea</taxon>
    </lineage>
</organism>
<keyword evidence="2" id="KW-1185">Reference proteome</keyword>
<accession>A0AA38W7L8</accession>
<evidence type="ECO:0000313" key="1">
    <source>
        <dbReference type="EMBL" id="KAJ9541820.1"/>
    </source>
</evidence>
<gene>
    <name evidence="1" type="ORF">OSB04_028326</name>
</gene>
<dbReference type="AlphaFoldDB" id="A0AA38W7L8"/>